<dbReference type="EMBL" id="CAUOFW020004835">
    <property type="protein sequence ID" value="CAK9167415.1"/>
    <property type="molecule type" value="Genomic_DNA"/>
</dbReference>
<comment type="caution">
    <text evidence="1">The sequence shown here is derived from an EMBL/GenBank/DDBJ whole genome shotgun (WGS) entry which is preliminary data.</text>
</comment>
<accession>A0ABC8TDB5</accession>
<gene>
    <name evidence="1" type="ORF">ILEXP_LOCUS36688</name>
</gene>
<name>A0ABC8TDB5_9AQUA</name>
<reference evidence="1 2" key="1">
    <citation type="submission" date="2024-02" db="EMBL/GenBank/DDBJ databases">
        <authorList>
            <person name="Vignale AGUSTIN F."/>
            <person name="Sosa J E."/>
            <person name="Modenutti C."/>
        </authorList>
    </citation>
    <scope>NUCLEOTIDE SEQUENCE [LARGE SCALE GENOMIC DNA]</scope>
</reference>
<evidence type="ECO:0000313" key="2">
    <source>
        <dbReference type="Proteomes" id="UP001642360"/>
    </source>
</evidence>
<dbReference type="AlphaFoldDB" id="A0ABC8TDB5"/>
<sequence>SLKPLEDGEIFEEKGFKGQSFLREFNNEEEMRGVGQGNVGVGSAIKVDKLTQALGDAPLQFGTQLPKPLRRTMLDLPMEATMKQPSQGAMPDRLLSV</sequence>
<dbReference type="Proteomes" id="UP001642360">
    <property type="component" value="Unassembled WGS sequence"/>
</dbReference>
<feature type="non-terminal residue" evidence="1">
    <location>
        <position position="1"/>
    </location>
</feature>
<protein>
    <submittedName>
        <fullName evidence="1">Uncharacterized protein</fullName>
    </submittedName>
</protein>
<proteinExistence type="predicted"/>
<evidence type="ECO:0000313" key="1">
    <source>
        <dbReference type="EMBL" id="CAK9167415.1"/>
    </source>
</evidence>
<keyword evidence="2" id="KW-1185">Reference proteome</keyword>
<organism evidence="1 2">
    <name type="scientific">Ilex paraguariensis</name>
    <name type="common">yerba mate</name>
    <dbReference type="NCBI Taxonomy" id="185542"/>
    <lineage>
        <taxon>Eukaryota</taxon>
        <taxon>Viridiplantae</taxon>
        <taxon>Streptophyta</taxon>
        <taxon>Embryophyta</taxon>
        <taxon>Tracheophyta</taxon>
        <taxon>Spermatophyta</taxon>
        <taxon>Magnoliopsida</taxon>
        <taxon>eudicotyledons</taxon>
        <taxon>Gunneridae</taxon>
        <taxon>Pentapetalae</taxon>
        <taxon>asterids</taxon>
        <taxon>campanulids</taxon>
        <taxon>Aquifoliales</taxon>
        <taxon>Aquifoliaceae</taxon>
        <taxon>Ilex</taxon>
    </lineage>
</organism>